<dbReference type="CDD" id="cd00201">
    <property type="entry name" value="WW"/>
    <property type="match status" value="1"/>
</dbReference>
<dbReference type="InterPro" id="IPR036020">
    <property type="entry name" value="WW_dom_sf"/>
</dbReference>
<evidence type="ECO:0000313" key="6">
    <source>
        <dbReference type="EMBL" id="KAF5565496.1"/>
    </source>
</evidence>
<dbReference type="PROSITE" id="PS50088">
    <property type="entry name" value="ANK_REPEAT"/>
    <property type="match status" value="2"/>
</dbReference>
<keyword evidence="6" id="KW-0808">Transferase</keyword>
<dbReference type="SMART" id="SM00248">
    <property type="entry name" value="ANK"/>
    <property type="match status" value="6"/>
</dbReference>
<dbReference type="InterPro" id="IPR051165">
    <property type="entry name" value="Multifunctional_ANK_Repeat"/>
</dbReference>
<dbReference type="PROSITE" id="PS50297">
    <property type="entry name" value="ANK_REP_REGION"/>
    <property type="match status" value="2"/>
</dbReference>
<dbReference type="InterPro" id="IPR000719">
    <property type="entry name" value="Prot_kinase_dom"/>
</dbReference>
<evidence type="ECO:0000259" key="5">
    <source>
        <dbReference type="PROSITE" id="PS50020"/>
    </source>
</evidence>
<dbReference type="Pfam" id="PF12796">
    <property type="entry name" value="Ank_2"/>
    <property type="match status" value="1"/>
</dbReference>
<dbReference type="PANTHER" id="PTHR24123">
    <property type="entry name" value="ANKYRIN REPEAT-CONTAINING"/>
    <property type="match status" value="1"/>
</dbReference>
<dbReference type="Gene3D" id="1.10.510.10">
    <property type="entry name" value="Transferase(Phosphotransferase) domain 1"/>
    <property type="match status" value="1"/>
</dbReference>
<dbReference type="PROSITE" id="PS50020">
    <property type="entry name" value="WW_DOMAIN_2"/>
    <property type="match status" value="1"/>
</dbReference>
<feature type="domain" description="Protein kinase" evidence="4">
    <location>
        <begin position="76"/>
        <end position="393"/>
    </location>
</feature>
<dbReference type="Pfam" id="PF00397">
    <property type="entry name" value="WW"/>
    <property type="match status" value="1"/>
</dbReference>
<keyword evidence="7" id="KW-1185">Reference proteome</keyword>
<dbReference type="SUPFAM" id="SSF48403">
    <property type="entry name" value="Ankyrin repeat"/>
    <property type="match status" value="1"/>
</dbReference>
<feature type="repeat" description="ANK" evidence="3">
    <location>
        <begin position="1108"/>
        <end position="1140"/>
    </location>
</feature>
<accession>A0A8H5K3M0</accession>
<comment type="caution">
    <text evidence="6">The sequence shown here is derived from an EMBL/GenBank/DDBJ whole genome shotgun (WGS) entry which is preliminary data.</text>
</comment>
<dbReference type="OrthoDB" id="4062651at2759"/>
<gene>
    <name evidence="6" type="ORF">FPHYL_4189</name>
</gene>
<protein>
    <submittedName>
        <fullName evidence="6">Serine threonine kinase</fullName>
    </submittedName>
</protein>
<sequence length="1367" mass="152097">MPVVSTIIRGGINEEDNVQELEGLSLHPKVDLSRDEIPGDDPTIFSIFTLVTQYHIPAIDLAPIFGVSIKDSTSSARGSLGLGSGISCNVVVLETDEEHSSVCPVGTLIALKRYNTRPVGDEDGGVWTKKIHQWLSQELKVLCHPDLSKHENIIKLRFIAWEEDYQIPHLGLEMATYGTLEDCLQDLRSYSSIQRKSHLSLDIALGLAALASLDLVHGDVKPGNIIICPHPDRDIVAKISDLNGVALASDYGSRQFTAGTPAWQAPEVLDRRLNIDWHLADVYAFGMVIATLWSAHGYIPQGGTFLDPFILYNLSHEEYIQTIGVWKRNHDFDPQSTIQLGLKFIPAKDVDLPLRDIINNTLSAIPARRTSLSRLLKTYFSSYATEVGRHSSLASFPETTASTTSYWESNNLTANICLHQGFLDRPRDFQTNMVQALLRHGTKLKNLITFHPRQDHTESFGQNEEKLMESNMTEDLRIEARILADGSLRTLVSAANNLGSAYLLGLGVGIDEREGDSLAQVPRKNWAARGTMHGYSSNASCLRNLDYELYQIAIKWPTRHQWGRKATQVVQIKPYTQLMLKPIEEDPTRVNDRVEGLGRPNIGERALHICAAIGDLALTRHLVSELNADINITNDQNETPILYATRAGHYEIVDFLLESGADVTEVSTMGLSILHCVTSMEDERAAGYALIFAELGAKLHTAVEELSGNYLEPFFLGAGTPLYWAALKNKPLLFASLAELHCNPTDQLSPLEYYVLLQTMAKLNYHGILASTLELQSSLVDWNRECVINLTVKLTWARFHRQRLGDLDVATAKITGCNALTPHQFAILLYHAMDTYKCILLHRRYVHMANFRTAKEQTIRLLLDFGADPIFRGDETAPATALSCSVFTGDTIAFNIFMAELETQGADILSILSDESLFGGTQVLEMAISADSKEIFSLLIHGYPHLLEQRDSYGRGPLHWAALMAWSGYTSKLLDLGENPHDRDKEGCTAFLAALARNPLSESGKAISHLIATRADTEQLLGADNGSGMTCFEQLLRCKMDRSFDPIRYFVDTYGKPSIYGSRKITIFQIVLGHHLSLTDNAGIALQCTMLKYFLNMFPEKVDVLGSTGLSPLQTAIMFANLAAVEILIAHGADVKIEIRECLKTDLPEGYTPLGIALYLKAQPVPDNFRLEGRRAAETRENNLDSIIDLLIKSGAKDPGKNADSAIQKDAMNLLHGQEVDVRFLKRSIRMQEVEWPEKLPGQANETKPFQSTDLLKSRIEILKPDGLSEFCGLQDIVAMLHDKRPPRVAYGNCMRKPEPPDDYMESLQSSISTKSLGSCDSEELSYLSGNMLLSGWEVRMTKKGKVYYEDHNTRTTSWEAPKAELD</sequence>
<dbReference type="SMART" id="SM00456">
    <property type="entry name" value="WW"/>
    <property type="match status" value="1"/>
</dbReference>
<dbReference type="SUPFAM" id="SSF51045">
    <property type="entry name" value="WW domain"/>
    <property type="match status" value="1"/>
</dbReference>
<dbReference type="Proteomes" id="UP000582016">
    <property type="component" value="Unassembled WGS sequence"/>
</dbReference>
<dbReference type="SUPFAM" id="SSF56112">
    <property type="entry name" value="Protein kinase-like (PK-like)"/>
    <property type="match status" value="1"/>
</dbReference>
<name>A0A8H5K3M0_9HYPO</name>
<dbReference type="PROSITE" id="PS00108">
    <property type="entry name" value="PROTEIN_KINASE_ST"/>
    <property type="match status" value="1"/>
</dbReference>
<evidence type="ECO:0000259" key="4">
    <source>
        <dbReference type="PROSITE" id="PS50011"/>
    </source>
</evidence>
<keyword evidence="1" id="KW-0677">Repeat</keyword>
<dbReference type="InterPro" id="IPR008271">
    <property type="entry name" value="Ser/Thr_kinase_AS"/>
</dbReference>
<dbReference type="InterPro" id="IPR011009">
    <property type="entry name" value="Kinase-like_dom_sf"/>
</dbReference>
<evidence type="ECO:0000256" key="3">
    <source>
        <dbReference type="PROSITE-ProRule" id="PRU00023"/>
    </source>
</evidence>
<dbReference type="InterPro" id="IPR001202">
    <property type="entry name" value="WW_dom"/>
</dbReference>
<dbReference type="Pfam" id="PF00069">
    <property type="entry name" value="Pkinase"/>
    <property type="match status" value="1"/>
</dbReference>
<dbReference type="InterPro" id="IPR036770">
    <property type="entry name" value="Ankyrin_rpt-contain_sf"/>
</dbReference>
<keyword evidence="6" id="KW-0418">Kinase</keyword>
<dbReference type="EMBL" id="JAAOAQ010000128">
    <property type="protein sequence ID" value="KAF5565496.1"/>
    <property type="molecule type" value="Genomic_DNA"/>
</dbReference>
<dbReference type="GO" id="GO:0005524">
    <property type="term" value="F:ATP binding"/>
    <property type="evidence" value="ECO:0007669"/>
    <property type="project" value="InterPro"/>
</dbReference>
<feature type="repeat" description="ANK" evidence="3">
    <location>
        <begin position="636"/>
        <end position="668"/>
    </location>
</feature>
<dbReference type="Gene3D" id="1.25.40.20">
    <property type="entry name" value="Ankyrin repeat-containing domain"/>
    <property type="match status" value="2"/>
</dbReference>
<dbReference type="Gene3D" id="2.20.70.10">
    <property type="match status" value="1"/>
</dbReference>
<evidence type="ECO:0000256" key="1">
    <source>
        <dbReference type="ARBA" id="ARBA00022737"/>
    </source>
</evidence>
<dbReference type="InterPro" id="IPR002110">
    <property type="entry name" value="Ankyrin_rpt"/>
</dbReference>
<keyword evidence="2 3" id="KW-0040">ANK repeat</keyword>
<dbReference type="PROSITE" id="PS50011">
    <property type="entry name" value="PROTEIN_KINASE_DOM"/>
    <property type="match status" value="1"/>
</dbReference>
<dbReference type="SMART" id="SM00220">
    <property type="entry name" value="S_TKc"/>
    <property type="match status" value="1"/>
</dbReference>
<feature type="domain" description="WW" evidence="5">
    <location>
        <begin position="1331"/>
        <end position="1364"/>
    </location>
</feature>
<reference evidence="6 7" key="1">
    <citation type="submission" date="2020-05" db="EMBL/GenBank/DDBJ databases">
        <title>Identification and distribution of gene clusters putatively required for synthesis of sphingolipid metabolism inhibitors in phylogenetically diverse species of the filamentous fungus Fusarium.</title>
        <authorList>
            <person name="Kim H.-S."/>
            <person name="Busman M."/>
            <person name="Brown D.W."/>
            <person name="Divon H."/>
            <person name="Uhlig S."/>
            <person name="Proctor R.H."/>
        </authorList>
    </citation>
    <scope>NUCLEOTIDE SEQUENCE [LARGE SCALE GENOMIC DNA]</scope>
    <source>
        <strain evidence="6 7">NRRL 13617</strain>
    </source>
</reference>
<organism evidence="6 7">
    <name type="scientific">Fusarium phyllophilum</name>
    <dbReference type="NCBI Taxonomy" id="47803"/>
    <lineage>
        <taxon>Eukaryota</taxon>
        <taxon>Fungi</taxon>
        <taxon>Dikarya</taxon>
        <taxon>Ascomycota</taxon>
        <taxon>Pezizomycotina</taxon>
        <taxon>Sordariomycetes</taxon>
        <taxon>Hypocreomycetidae</taxon>
        <taxon>Hypocreales</taxon>
        <taxon>Nectriaceae</taxon>
        <taxon>Fusarium</taxon>
        <taxon>Fusarium fujikuroi species complex</taxon>
    </lineage>
</organism>
<evidence type="ECO:0000256" key="2">
    <source>
        <dbReference type="ARBA" id="ARBA00023043"/>
    </source>
</evidence>
<dbReference type="GO" id="GO:0004672">
    <property type="term" value="F:protein kinase activity"/>
    <property type="evidence" value="ECO:0007669"/>
    <property type="project" value="InterPro"/>
</dbReference>
<dbReference type="PANTHER" id="PTHR24123:SF33">
    <property type="entry name" value="PROTEIN HOS4"/>
    <property type="match status" value="1"/>
</dbReference>
<evidence type="ECO:0000313" key="7">
    <source>
        <dbReference type="Proteomes" id="UP000582016"/>
    </source>
</evidence>
<proteinExistence type="predicted"/>